<dbReference type="Gene3D" id="3.40.640.10">
    <property type="entry name" value="Type I PLP-dependent aspartate aminotransferase-like (Major domain)"/>
    <property type="match status" value="1"/>
</dbReference>
<protein>
    <recommendedName>
        <fullName evidence="6">alanine transaminase</fullName>
        <ecNumber evidence="6">2.6.1.2</ecNumber>
    </recommendedName>
</protein>
<keyword evidence="3 8" id="KW-0032">Aminotransferase</keyword>
<dbReference type="Proteomes" id="UP000030341">
    <property type="component" value="Chromosome 1"/>
</dbReference>
<evidence type="ECO:0000256" key="2">
    <source>
        <dbReference type="ARBA" id="ARBA00007441"/>
    </source>
</evidence>
<gene>
    <name evidence="8" type="ORF">OM33_09655</name>
</gene>
<dbReference type="InterPro" id="IPR015421">
    <property type="entry name" value="PyrdxlP-dep_Trfase_major"/>
</dbReference>
<comment type="similarity">
    <text evidence="2">Belongs to the class-I pyridoxal-phosphate-dependent aminotransferase family.</text>
</comment>
<dbReference type="STRING" id="1348114.OM33_09655"/>
<comment type="cofactor">
    <cofactor evidence="1">
        <name>pyridoxal 5'-phosphate</name>
        <dbReference type="ChEBI" id="CHEBI:597326"/>
    </cofactor>
</comment>
<evidence type="ECO:0000256" key="5">
    <source>
        <dbReference type="ARBA" id="ARBA00022898"/>
    </source>
</evidence>
<dbReference type="AlphaFoldDB" id="A0A0A7EFD5"/>
<evidence type="ECO:0000256" key="3">
    <source>
        <dbReference type="ARBA" id="ARBA00022576"/>
    </source>
</evidence>
<evidence type="ECO:0000256" key="1">
    <source>
        <dbReference type="ARBA" id="ARBA00001933"/>
    </source>
</evidence>
<keyword evidence="4 8" id="KW-0808">Transferase</keyword>
<dbReference type="Pfam" id="PF00155">
    <property type="entry name" value="Aminotran_1_2"/>
    <property type="match status" value="1"/>
</dbReference>
<accession>A0A0A7EFD5</accession>
<dbReference type="InterPro" id="IPR051926">
    <property type="entry name" value="Ala_Aminotransferase"/>
</dbReference>
<dbReference type="Gene3D" id="3.90.1150.10">
    <property type="entry name" value="Aspartate Aminotransferase, domain 1"/>
    <property type="match status" value="1"/>
</dbReference>
<dbReference type="SUPFAM" id="SSF53383">
    <property type="entry name" value="PLP-dependent transferases"/>
    <property type="match status" value="1"/>
</dbReference>
<dbReference type="RefSeq" id="WP_038641218.1">
    <property type="nucleotide sequence ID" value="NZ_CP009888.1"/>
</dbReference>
<keyword evidence="9" id="KW-1185">Reference proteome</keyword>
<dbReference type="PANTHER" id="PTHR43488">
    <property type="entry name" value="GLUTAMATE-PYRUVATE AMINOTRANSFERASE ALAA"/>
    <property type="match status" value="1"/>
</dbReference>
<reference evidence="8 9" key="1">
    <citation type="submission" date="2014-11" db="EMBL/GenBank/DDBJ databases">
        <title>Complete Genome Sequence of Pseudoalteromonas sp. Strain OCN003 Isolated from Kaneohe Bay, Oahu, Hawaii.</title>
        <authorList>
            <person name="Beurmann S."/>
            <person name="Videau P."/>
            <person name="Ushijima B."/>
            <person name="Smith A.M."/>
            <person name="Aeby G.S."/>
            <person name="Callahan S.M."/>
            <person name="Belcaid M."/>
        </authorList>
    </citation>
    <scope>NUCLEOTIDE SEQUENCE [LARGE SCALE GENOMIC DNA]</scope>
    <source>
        <strain evidence="8 9">OCN003</strain>
    </source>
</reference>
<evidence type="ECO:0000313" key="8">
    <source>
        <dbReference type="EMBL" id="AIY65385.1"/>
    </source>
</evidence>
<dbReference type="InterPro" id="IPR004839">
    <property type="entry name" value="Aminotransferase_I/II_large"/>
</dbReference>
<dbReference type="OrthoDB" id="9803354at2"/>
<dbReference type="GO" id="GO:0030170">
    <property type="term" value="F:pyridoxal phosphate binding"/>
    <property type="evidence" value="ECO:0007669"/>
    <property type="project" value="InterPro"/>
</dbReference>
<dbReference type="PANTHER" id="PTHR43488:SF2">
    <property type="entry name" value="GLUTAMATE-PYRUVATE AMINOTRANSFERASE ALAA"/>
    <property type="match status" value="1"/>
</dbReference>
<feature type="domain" description="Aminotransferase class I/classII large" evidence="7">
    <location>
        <begin position="34"/>
        <end position="394"/>
    </location>
</feature>
<dbReference type="InterPro" id="IPR015424">
    <property type="entry name" value="PyrdxlP-dep_Trfase"/>
</dbReference>
<evidence type="ECO:0000256" key="6">
    <source>
        <dbReference type="ARBA" id="ARBA00026106"/>
    </source>
</evidence>
<dbReference type="eggNOG" id="COG0436">
    <property type="taxonomic scope" value="Bacteria"/>
</dbReference>
<dbReference type="InterPro" id="IPR015422">
    <property type="entry name" value="PyrdxlP-dep_Trfase_small"/>
</dbReference>
<dbReference type="GO" id="GO:0004021">
    <property type="term" value="F:L-alanine:2-oxoglutarate aminotransferase activity"/>
    <property type="evidence" value="ECO:0007669"/>
    <property type="project" value="UniProtKB-EC"/>
</dbReference>
<evidence type="ECO:0000259" key="7">
    <source>
        <dbReference type="Pfam" id="PF00155"/>
    </source>
</evidence>
<keyword evidence="5" id="KW-0663">Pyridoxal phosphate</keyword>
<dbReference type="KEGG" id="pseo:OM33_09655"/>
<dbReference type="HOGENOM" id="CLU_017584_4_2_6"/>
<evidence type="ECO:0000313" key="9">
    <source>
        <dbReference type="Proteomes" id="UP000030341"/>
    </source>
</evidence>
<sequence length="405" mass="45494">MAVLNKSDKLQGVCYDIRGPVLKMAREMEDQGEQVLKLNIGNPAAFGFDMPEDMLKDIIRNISAAQGYCDSKGLYSARVSIYQYYQNKKFTNLSIDNIFIGNGVSELIQMATQALLNSNDEVLIPAPDYPLWTASVKLAGGNPVHYICDEEQDWFPDINDIKSKITPKTKAIVLINPNNPTGAVYDEALLNDLLGLAREHNLLVFSDEIYEKIIYDNTPYTSIASLCDDVPIITFNGLAKTYRAAGLRMGWMVLSGKINQLDDYIQGLEMLASMRLCANVPAQYAIQQALGGVQSIDELILPGGRLYQQRDITFAGLNAIEGVSCVKPKGALYAFAKFDRKRFNVNDDEKLILDLLKQERILLVHGRAFNWPKPDHFRLVFLPHQDQLKPAIEGIQRFFSNYQQV</sequence>
<dbReference type="EC" id="2.6.1.2" evidence="6"/>
<dbReference type="CDD" id="cd00609">
    <property type="entry name" value="AAT_like"/>
    <property type="match status" value="1"/>
</dbReference>
<name>A0A0A7EFD5_9GAMM</name>
<dbReference type="EMBL" id="CP009888">
    <property type="protein sequence ID" value="AIY65385.1"/>
    <property type="molecule type" value="Genomic_DNA"/>
</dbReference>
<evidence type="ECO:0000256" key="4">
    <source>
        <dbReference type="ARBA" id="ARBA00022679"/>
    </source>
</evidence>
<proteinExistence type="inferred from homology"/>
<organism evidence="8 9">
    <name type="scientific">Pseudoalteromonas piratica</name>
    <dbReference type="NCBI Taxonomy" id="1348114"/>
    <lineage>
        <taxon>Bacteria</taxon>
        <taxon>Pseudomonadati</taxon>
        <taxon>Pseudomonadota</taxon>
        <taxon>Gammaproteobacteria</taxon>
        <taxon>Alteromonadales</taxon>
        <taxon>Pseudoalteromonadaceae</taxon>
        <taxon>Pseudoalteromonas</taxon>
    </lineage>
</organism>